<feature type="domain" description="NmrA-like" evidence="1">
    <location>
        <begin position="5"/>
        <end position="252"/>
    </location>
</feature>
<dbReference type="InterPro" id="IPR008030">
    <property type="entry name" value="NmrA-like"/>
</dbReference>
<dbReference type="Gene3D" id="3.40.50.720">
    <property type="entry name" value="NAD(P)-binding Rossmann-like Domain"/>
    <property type="match status" value="1"/>
</dbReference>
<dbReference type="InterPro" id="IPR036291">
    <property type="entry name" value="NAD(P)-bd_dom_sf"/>
</dbReference>
<dbReference type="EMBL" id="CP089281">
    <property type="protein sequence ID" value="USP82207.1"/>
    <property type="molecule type" value="Genomic_DNA"/>
</dbReference>
<evidence type="ECO:0000259" key="1">
    <source>
        <dbReference type="Pfam" id="PF05368"/>
    </source>
</evidence>
<dbReference type="PANTHER" id="PTHR47129">
    <property type="entry name" value="QUINONE OXIDOREDUCTASE 2"/>
    <property type="match status" value="1"/>
</dbReference>
<keyword evidence="3" id="KW-1185">Reference proteome</keyword>
<dbReference type="Proteomes" id="UP001056012">
    <property type="component" value="Chromosome 8"/>
</dbReference>
<organism evidence="2 3">
    <name type="scientific">Curvularia clavata</name>
    <dbReference type="NCBI Taxonomy" id="95742"/>
    <lineage>
        <taxon>Eukaryota</taxon>
        <taxon>Fungi</taxon>
        <taxon>Dikarya</taxon>
        <taxon>Ascomycota</taxon>
        <taxon>Pezizomycotina</taxon>
        <taxon>Dothideomycetes</taxon>
        <taxon>Pleosporomycetidae</taxon>
        <taxon>Pleosporales</taxon>
        <taxon>Pleosporineae</taxon>
        <taxon>Pleosporaceae</taxon>
        <taxon>Curvularia</taxon>
    </lineage>
</organism>
<protein>
    <submittedName>
        <fullName evidence="2">NAD(P)-binding protein</fullName>
    </submittedName>
</protein>
<name>A0A9Q9DWT4_CURCL</name>
<reference evidence="2" key="1">
    <citation type="submission" date="2021-12" db="EMBL/GenBank/DDBJ databases">
        <title>Curvularia clavata genome.</title>
        <authorList>
            <person name="Cao Y."/>
        </authorList>
    </citation>
    <scope>NUCLEOTIDE SEQUENCE</scope>
    <source>
        <strain evidence="2">Yc1106</strain>
    </source>
</reference>
<dbReference type="SUPFAM" id="SSF51735">
    <property type="entry name" value="NAD(P)-binding Rossmann-fold domains"/>
    <property type="match status" value="1"/>
</dbReference>
<dbReference type="InterPro" id="IPR052718">
    <property type="entry name" value="NmrA-type_oxidoreductase"/>
</dbReference>
<gene>
    <name evidence="2" type="ORF">yc1106_09481</name>
</gene>
<dbReference type="AlphaFoldDB" id="A0A9Q9DWT4"/>
<dbReference type="PANTHER" id="PTHR47129:SF1">
    <property type="entry name" value="NMRA-LIKE DOMAIN-CONTAINING PROTEIN"/>
    <property type="match status" value="1"/>
</dbReference>
<dbReference type="Gene3D" id="3.90.25.10">
    <property type="entry name" value="UDP-galactose 4-epimerase, domain 1"/>
    <property type="match status" value="1"/>
</dbReference>
<dbReference type="OrthoDB" id="419598at2759"/>
<accession>A0A9Q9DWT4</accession>
<evidence type="ECO:0000313" key="2">
    <source>
        <dbReference type="EMBL" id="USP82207.1"/>
    </source>
</evidence>
<dbReference type="VEuPathDB" id="FungiDB:yc1106_09481"/>
<proteinExistence type="predicted"/>
<dbReference type="Pfam" id="PF05368">
    <property type="entry name" value="NmrA"/>
    <property type="match status" value="1"/>
</dbReference>
<sequence length="317" mass="34765">MNGNSIAIFPASGGIGGSTYRHLLNLTDPKSVILVARNPANIPSSYKDAGVIVRYGDYDRLETLDHAFEGARCLNLISYASIEHEHRFQVQKYAIDAAVKCGITHVFYSSLGFAGTNTTTDSLAFVMQAHLDTEKYLARLAIEIPSFSYTVVRQGLYTESYGMYLGFPDLKNPPSELKIPHDGKGPGISWVKRDELGEGTAHLLAEYASDPTAFPYINKTLLLSGPEELSIEESVAAISRVVGKEIKVRQCSVDEWASAESVKGASKYLAGEMAKHWATSYDALRHGEGAVVTENLRRLIGREPERFEKTISDIAKA</sequence>
<evidence type="ECO:0000313" key="3">
    <source>
        <dbReference type="Proteomes" id="UP001056012"/>
    </source>
</evidence>